<dbReference type="InterPro" id="IPR046373">
    <property type="entry name" value="Acyl-CoA_Oxase/DH_mid-dom_sf"/>
</dbReference>
<evidence type="ECO:0000259" key="6">
    <source>
        <dbReference type="Pfam" id="PF00441"/>
    </source>
</evidence>
<dbReference type="PROSITE" id="PS00073">
    <property type="entry name" value="ACYL_COA_DH_2"/>
    <property type="match status" value="1"/>
</dbReference>
<dbReference type="Pfam" id="PF02771">
    <property type="entry name" value="Acyl-CoA_dh_N"/>
    <property type="match status" value="1"/>
</dbReference>
<evidence type="ECO:0000256" key="3">
    <source>
        <dbReference type="ARBA" id="ARBA00022630"/>
    </source>
</evidence>
<sequence length="383" mass="40823">MSHELDEVHEDFRRSVRAFTDQRVRPVVDEAEREGRPPERLWKELGDAGLLGLLTPAEFGGSAGEGGEATAVTVLAEELTRACGGIAVSALVSAYMAAPHLVRHGTTDQQERWVAALAAGEAIAAIAVTEPGAGSDVAGISARARRTDEGWVLDGRKMYITNAGLADVLVVGAKTDPEGGHRGITTFVVPAGTPGLSFGAPLQKMGWHSSDTREVVLDGVTLGEDAVLGVEGRGFHQIMDAFQLERVVLAAMGVGHAAEALETVTEYLRGREVAGEPLTARQAIRHRIVAMEIELEAARVMTYKAADRLDRGHPEAGRSVAAAKYFAAKAAAWIVDEAVQLYGGAGYLEETPIARHHRDVRILRIGGGTDEIQLEILAKRLVP</sequence>
<dbReference type="Pfam" id="PF02770">
    <property type="entry name" value="Acyl-CoA_dh_M"/>
    <property type="match status" value="1"/>
</dbReference>
<dbReference type="PANTHER" id="PTHR43884">
    <property type="entry name" value="ACYL-COA DEHYDROGENASE"/>
    <property type="match status" value="1"/>
</dbReference>
<dbReference type="InterPro" id="IPR006089">
    <property type="entry name" value="Acyl-CoA_DH_CS"/>
</dbReference>
<dbReference type="EMBL" id="JBHSIM010000040">
    <property type="protein sequence ID" value="MFC4834608.1"/>
    <property type="molecule type" value="Genomic_DNA"/>
</dbReference>
<feature type="domain" description="Acyl-CoA oxidase/dehydrogenase middle" evidence="7">
    <location>
        <begin position="125"/>
        <end position="220"/>
    </location>
</feature>
<dbReference type="InterPro" id="IPR009075">
    <property type="entry name" value="AcylCo_DH/oxidase_C"/>
</dbReference>
<organism evidence="9 10">
    <name type="scientific">Actinomycetospora chibensis</name>
    <dbReference type="NCBI Taxonomy" id="663606"/>
    <lineage>
        <taxon>Bacteria</taxon>
        <taxon>Bacillati</taxon>
        <taxon>Actinomycetota</taxon>
        <taxon>Actinomycetes</taxon>
        <taxon>Pseudonocardiales</taxon>
        <taxon>Pseudonocardiaceae</taxon>
        <taxon>Actinomycetospora</taxon>
    </lineage>
</organism>
<dbReference type="Gene3D" id="1.20.140.10">
    <property type="entry name" value="Butyryl-CoA Dehydrogenase, subunit A, domain 3"/>
    <property type="match status" value="1"/>
</dbReference>
<evidence type="ECO:0000259" key="7">
    <source>
        <dbReference type="Pfam" id="PF02770"/>
    </source>
</evidence>
<protein>
    <submittedName>
        <fullName evidence="9">Acyl-CoA dehydrogenase family protein</fullName>
        <ecNumber evidence="9">1.-.-.-</ecNumber>
    </submittedName>
</protein>
<comment type="cofactor">
    <cofactor evidence="1 5">
        <name>FAD</name>
        <dbReference type="ChEBI" id="CHEBI:57692"/>
    </cofactor>
</comment>
<evidence type="ECO:0000256" key="5">
    <source>
        <dbReference type="RuleBase" id="RU362125"/>
    </source>
</evidence>
<dbReference type="PROSITE" id="PS00072">
    <property type="entry name" value="ACYL_COA_DH_1"/>
    <property type="match status" value="1"/>
</dbReference>
<dbReference type="SUPFAM" id="SSF47203">
    <property type="entry name" value="Acyl-CoA dehydrogenase C-terminal domain-like"/>
    <property type="match status" value="1"/>
</dbReference>
<dbReference type="Proteomes" id="UP001595909">
    <property type="component" value="Unassembled WGS sequence"/>
</dbReference>
<dbReference type="InterPro" id="IPR036250">
    <property type="entry name" value="AcylCo_DH-like_C"/>
</dbReference>
<accession>A0ABV9RLF4</accession>
<dbReference type="PANTHER" id="PTHR43884:SF12">
    <property type="entry name" value="ISOVALERYL-COA DEHYDROGENASE, MITOCHONDRIAL-RELATED"/>
    <property type="match status" value="1"/>
</dbReference>
<keyword evidence="4 5" id="KW-0274">FAD</keyword>
<evidence type="ECO:0000256" key="4">
    <source>
        <dbReference type="ARBA" id="ARBA00022827"/>
    </source>
</evidence>
<dbReference type="RefSeq" id="WP_274187800.1">
    <property type="nucleotide sequence ID" value="NZ_BAABHN010000040.1"/>
</dbReference>
<comment type="caution">
    <text evidence="9">The sequence shown here is derived from an EMBL/GenBank/DDBJ whole genome shotgun (WGS) entry which is preliminary data.</text>
</comment>
<reference evidence="10" key="1">
    <citation type="journal article" date="2019" name="Int. J. Syst. Evol. Microbiol.">
        <title>The Global Catalogue of Microorganisms (GCM) 10K type strain sequencing project: providing services to taxonomists for standard genome sequencing and annotation.</title>
        <authorList>
            <consortium name="The Broad Institute Genomics Platform"/>
            <consortium name="The Broad Institute Genome Sequencing Center for Infectious Disease"/>
            <person name="Wu L."/>
            <person name="Ma J."/>
        </authorList>
    </citation>
    <scope>NUCLEOTIDE SEQUENCE [LARGE SCALE GENOMIC DNA]</scope>
    <source>
        <strain evidence="10">CCUG 50347</strain>
    </source>
</reference>
<proteinExistence type="inferred from homology"/>
<evidence type="ECO:0000313" key="10">
    <source>
        <dbReference type="Proteomes" id="UP001595909"/>
    </source>
</evidence>
<dbReference type="SUPFAM" id="SSF56645">
    <property type="entry name" value="Acyl-CoA dehydrogenase NM domain-like"/>
    <property type="match status" value="1"/>
</dbReference>
<dbReference type="InterPro" id="IPR009100">
    <property type="entry name" value="AcylCoA_DH/oxidase_NM_dom_sf"/>
</dbReference>
<keyword evidence="5 9" id="KW-0560">Oxidoreductase</keyword>
<dbReference type="CDD" id="cd00567">
    <property type="entry name" value="ACAD"/>
    <property type="match status" value="1"/>
</dbReference>
<keyword evidence="3 5" id="KW-0285">Flavoprotein</keyword>
<feature type="domain" description="Acyl-CoA dehydrogenase/oxidase C-terminal" evidence="6">
    <location>
        <begin position="232"/>
        <end position="381"/>
    </location>
</feature>
<dbReference type="GO" id="GO:0016491">
    <property type="term" value="F:oxidoreductase activity"/>
    <property type="evidence" value="ECO:0007669"/>
    <property type="project" value="UniProtKB-KW"/>
</dbReference>
<keyword evidence="10" id="KW-1185">Reference proteome</keyword>
<dbReference type="PIRSF" id="PIRSF016578">
    <property type="entry name" value="HsaA"/>
    <property type="match status" value="1"/>
</dbReference>
<evidence type="ECO:0000259" key="8">
    <source>
        <dbReference type="Pfam" id="PF02771"/>
    </source>
</evidence>
<gene>
    <name evidence="9" type="ORF">ACFPEL_19505</name>
</gene>
<dbReference type="Gene3D" id="1.10.540.10">
    <property type="entry name" value="Acyl-CoA dehydrogenase/oxidase, N-terminal domain"/>
    <property type="match status" value="1"/>
</dbReference>
<dbReference type="EC" id="1.-.-.-" evidence="9"/>
<dbReference type="InterPro" id="IPR037069">
    <property type="entry name" value="AcylCoA_DH/ox_N_sf"/>
</dbReference>
<name>A0ABV9RLF4_9PSEU</name>
<dbReference type="Pfam" id="PF00441">
    <property type="entry name" value="Acyl-CoA_dh_1"/>
    <property type="match status" value="1"/>
</dbReference>
<evidence type="ECO:0000313" key="9">
    <source>
        <dbReference type="EMBL" id="MFC4834608.1"/>
    </source>
</evidence>
<dbReference type="InterPro" id="IPR013786">
    <property type="entry name" value="AcylCoA_DH/ox_N"/>
</dbReference>
<feature type="domain" description="Acyl-CoA dehydrogenase/oxidase N-terminal" evidence="8">
    <location>
        <begin position="7"/>
        <end position="121"/>
    </location>
</feature>
<dbReference type="InterPro" id="IPR006091">
    <property type="entry name" value="Acyl-CoA_Oxase/DH_mid-dom"/>
</dbReference>
<evidence type="ECO:0000256" key="1">
    <source>
        <dbReference type="ARBA" id="ARBA00001974"/>
    </source>
</evidence>
<evidence type="ECO:0000256" key="2">
    <source>
        <dbReference type="ARBA" id="ARBA00009347"/>
    </source>
</evidence>
<comment type="similarity">
    <text evidence="2 5">Belongs to the acyl-CoA dehydrogenase family.</text>
</comment>
<dbReference type="Gene3D" id="2.40.110.10">
    <property type="entry name" value="Butyryl-CoA Dehydrogenase, subunit A, domain 2"/>
    <property type="match status" value="1"/>
</dbReference>